<keyword evidence="1" id="KW-1133">Transmembrane helix</keyword>
<proteinExistence type="predicted"/>
<accession>A0A1Y3PMU8</accession>
<keyword evidence="1" id="KW-0812">Transmembrane</keyword>
<evidence type="ECO:0008006" key="4">
    <source>
        <dbReference type="Google" id="ProtNLM"/>
    </source>
</evidence>
<name>A0A1Y3PMU8_9BACI</name>
<reference evidence="3" key="1">
    <citation type="submission" date="2016-06" db="EMBL/GenBank/DDBJ databases">
        <authorList>
            <person name="Nascimento L."/>
            <person name="Pereira R.V."/>
            <person name="Martins L.F."/>
            <person name="Quaggio R.B."/>
            <person name="Silva A.M."/>
            <person name="Setubal J.C."/>
        </authorList>
    </citation>
    <scope>NUCLEOTIDE SEQUENCE [LARGE SCALE GENOMIC DNA]</scope>
</reference>
<gene>
    <name evidence="2" type="ORF">BAA01_00015</name>
</gene>
<evidence type="ECO:0000313" key="3">
    <source>
        <dbReference type="Proteomes" id="UP000196475"/>
    </source>
</evidence>
<dbReference type="EMBL" id="LZRT01000057">
    <property type="protein sequence ID" value="OUM88702.1"/>
    <property type="molecule type" value="Genomic_DNA"/>
</dbReference>
<comment type="caution">
    <text evidence="2">The sequence shown here is derived from an EMBL/GenBank/DDBJ whole genome shotgun (WGS) entry which is preliminary data.</text>
</comment>
<keyword evidence="1" id="KW-0472">Membrane</keyword>
<feature type="transmembrane region" description="Helical" evidence="1">
    <location>
        <begin position="45"/>
        <end position="66"/>
    </location>
</feature>
<dbReference type="SUPFAM" id="SSF103473">
    <property type="entry name" value="MFS general substrate transporter"/>
    <property type="match status" value="1"/>
</dbReference>
<sequence>MLCRYADRRPPSPLLVAAAVSVSLLGDALLYAVLPSQAPRLGIPLALVGVLLSANRIILLVTNSWAGAVYSRRGREGPFFAAMVGATVTTLSYALLWGF</sequence>
<feature type="transmembrane region" description="Helical" evidence="1">
    <location>
        <begin position="12"/>
        <end position="33"/>
    </location>
</feature>
<dbReference type="InterPro" id="IPR036259">
    <property type="entry name" value="MFS_trans_sf"/>
</dbReference>
<dbReference type="Proteomes" id="UP000196475">
    <property type="component" value="Unassembled WGS sequence"/>
</dbReference>
<protein>
    <recommendedName>
        <fullName evidence="4">Major facilitator superfamily (MFS) profile domain-containing protein</fullName>
    </recommendedName>
</protein>
<dbReference type="AlphaFoldDB" id="A0A1Y3PMU8"/>
<evidence type="ECO:0000313" key="2">
    <source>
        <dbReference type="EMBL" id="OUM88702.1"/>
    </source>
</evidence>
<organism evidence="2 3">
    <name type="scientific">Bacillus thermozeamaize</name>
    <dbReference type="NCBI Taxonomy" id="230954"/>
    <lineage>
        <taxon>Bacteria</taxon>
        <taxon>Bacillati</taxon>
        <taxon>Bacillota</taxon>
        <taxon>Bacilli</taxon>
        <taxon>Bacillales</taxon>
        <taxon>Bacillaceae</taxon>
        <taxon>Bacillus</taxon>
    </lineage>
</organism>
<evidence type="ECO:0000256" key="1">
    <source>
        <dbReference type="SAM" id="Phobius"/>
    </source>
</evidence>
<feature type="transmembrane region" description="Helical" evidence="1">
    <location>
        <begin position="78"/>
        <end position="97"/>
    </location>
</feature>